<dbReference type="InterPro" id="IPR022674">
    <property type="entry name" value="G6P_DH_NAD-bd"/>
</dbReference>
<protein>
    <recommendedName>
        <fullName evidence="4">Glucose-6-phosphate dehydrogenase NAD-binding domain-containing protein</fullName>
    </recommendedName>
</protein>
<dbReference type="PANTHER" id="PTHR23429:SF4">
    <property type="entry name" value="INACTIVE GLUCOSE-6-PHOSPHATE 1-DEHYDROGENASE 4, CHLOROPLASTIC"/>
    <property type="match status" value="1"/>
</dbReference>
<evidence type="ECO:0000256" key="3">
    <source>
        <dbReference type="ARBA" id="ARBA00023277"/>
    </source>
</evidence>
<dbReference type="InterPro" id="IPR036291">
    <property type="entry name" value="NAD(P)-bd_dom_sf"/>
</dbReference>
<keyword evidence="1" id="KW-0313">Glucose metabolism</keyword>
<dbReference type="GO" id="GO:0016614">
    <property type="term" value="F:oxidoreductase activity, acting on CH-OH group of donors"/>
    <property type="evidence" value="ECO:0007669"/>
    <property type="project" value="InterPro"/>
</dbReference>
<dbReference type="InterPro" id="IPR001282">
    <property type="entry name" value="G6P_DH"/>
</dbReference>
<comment type="caution">
    <text evidence="5">The sequence shown here is derived from an EMBL/GenBank/DDBJ whole genome shotgun (WGS) entry which is preliminary data.</text>
</comment>
<dbReference type="Pfam" id="PF00479">
    <property type="entry name" value="G6PD_N"/>
    <property type="match status" value="1"/>
</dbReference>
<feature type="domain" description="Glucose-6-phosphate dehydrogenase NAD-binding" evidence="4">
    <location>
        <begin position="158"/>
        <end position="312"/>
    </location>
</feature>
<evidence type="ECO:0000259" key="4">
    <source>
        <dbReference type="Pfam" id="PF00479"/>
    </source>
</evidence>
<evidence type="ECO:0000256" key="2">
    <source>
        <dbReference type="ARBA" id="ARBA00022857"/>
    </source>
</evidence>
<dbReference type="GO" id="GO:0050661">
    <property type="term" value="F:NADP binding"/>
    <property type="evidence" value="ECO:0007669"/>
    <property type="project" value="InterPro"/>
</dbReference>
<dbReference type="AlphaFoldDB" id="A0A8S9MT12"/>
<keyword evidence="3" id="KW-0119">Carbohydrate metabolism</keyword>
<evidence type="ECO:0000313" key="5">
    <source>
        <dbReference type="EMBL" id="KAF2621051.1"/>
    </source>
</evidence>
<dbReference type="GO" id="GO:0006006">
    <property type="term" value="P:glucose metabolic process"/>
    <property type="evidence" value="ECO:0007669"/>
    <property type="project" value="UniProtKB-KW"/>
</dbReference>
<dbReference type="Gene3D" id="3.40.50.720">
    <property type="entry name" value="NAD(P)-binding Rossmann-like Domain"/>
    <property type="match status" value="1"/>
</dbReference>
<keyword evidence="2" id="KW-0521">NADP</keyword>
<reference evidence="5" key="1">
    <citation type="submission" date="2019-12" db="EMBL/GenBank/DDBJ databases">
        <title>Genome sequencing and annotation of Brassica cretica.</title>
        <authorList>
            <person name="Studholme D.J."/>
            <person name="Sarris P.F."/>
        </authorList>
    </citation>
    <scope>NUCLEOTIDE SEQUENCE</scope>
    <source>
        <strain evidence="5">PFS-001/15</strain>
        <tissue evidence="5">Leaf</tissue>
    </source>
</reference>
<sequence>MSLTSCLLSFSQSATAPTASTCSCHLAASFSNFPVSSRNYYSYFRNESLVLNGGGSNLCRRFCGLKLWILKSPNLRHGSHRKHQHVKDLTTRSEHTFLSYERGFAEETGAAGLQPSETILGTDSVDDSHKAGDTSSVSKQFLDGLSDVPRGASLCIAVVGATGELARRKIFPALFALYYSGYLPEDVGIFGYSRKNLTDEDLRSIIASTLTCRVDHQENCGDKMDAFLSRTYYINGGYDNREGMTRLDEKMKHIEGVSKASRIFYLSVPQEALVDVACNIGDKAQAPQGWTRIIVEKPFGFNSQAYQTLQKDSILDHEEQRAPQ</sequence>
<gene>
    <name evidence="5" type="ORF">F2Q68_00040545</name>
</gene>
<name>A0A8S9MT12_BRACR</name>
<evidence type="ECO:0000256" key="1">
    <source>
        <dbReference type="ARBA" id="ARBA00022526"/>
    </source>
</evidence>
<proteinExistence type="predicted"/>
<dbReference type="EMBL" id="QGKW02000007">
    <property type="protein sequence ID" value="KAF2621051.1"/>
    <property type="molecule type" value="Genomic_DNA"/>
</dbReference>
<dbReference type="Proteomes" id="UP000712281">
    <property type="component" value="Unassembled WGS sequence"/>
</dbReference>
<organism evidence="5 6">
    <name type="scientific">Brassica cretica</name>
    <name type="common">Mustard</name>
    <dbReference type="NCBI Taxonomy" id="69181"/>
    <lineage>
        <taxon>Eukaryota</taxon>
        <taxon>Viridiplantae</taxon>
        <taxon>Streptophyta</taxon>
        <taxon>Embryophyta</taxon>
        <taxon>Tracheophyta</taxon>
        <taxon>Spermatophyta</taxon>
        <taxon>Magnoliopsida</taxon>
        <taxon>eudicotyledons</taxon>
        <taxon>Gunneridae</taxon>
        <taxon>Pentapetalae</taxon>
        <taxon>rosids</taxon>
        <taxon>malvids</taxon>
        <taxon>Brassicales</taxon>
        <taxon>Brassicaceae</taxon>
        <taxon>Brassiceae</taxon>
        <taxon>Brassica</taxon>
    </lineage>
</organism>
<dbReference type="PANTHER" id="PTHR23429">
    <property type="entry name" value="GLUCOSE-6-PHOSPHATE 1-DEHYDROGENASE G6PD"/>
    <property type="match status" value="1"/>
</dbReference>
<accession>A0A8S9MT12</accession>
<evidence type="ECO:0000313" key="6">
    <source>
        <dbReference type="Proteomes" id="UP000712281"/>
    </source>
</evidence>
<dbReference type="SUPFAM" id="SSF51735">
    <property type="entry name" value="NAD(P)-binding Rossmann-fold domains"/>
    <property type="match status" value="1"/>
</dbReference>